<evidence type="ECO:0008006" key="3">
    <source>
        <dbReference type="Google" id="ProtNLM"/>
    </source>
</evidence>
<keyword evidence="2" id="KW-1185">Reference proteome</keyword>
<dbReference type="EMBL" id="JAINVV010000003">
    <property type="protein sequence ID" value="MBY8821749.1"/>
    <property type="molecule type" value="Genomic_DNA"/>
</dbReference>
<name>A0ABS7PLA0_9SPHN</name>
<accession>A0ABS7PLA0</accession>
<dbReference type="SUPFAM" id="SSF54637">
    <property type="entry name" value="Thioesterase/thiol ester dehydrase-isomerase"/>
    <property type="match status" value="1"/>
</dbReference>
<dbReference type="Proteomes" id="UP000706039">
    <property type="component" value="Unassembled WGS sequence"/>
</dbReference>
<evidence type="ECO:0000313" key="2">
    <source>
        <dbReference type="Proteomes" id="UP000706039"/>
    </source>
</evidence>
<comment type="caution">
    <text evidence="1">The sequence shown here is derived from an EMBL/GenBank/DDBJ whole genome shotgun (WGS) entry which is preliminary data.</text>
</comment>
<evidence type="ECO:0000313" key="1">
    <source>
        <dbReference type="EMBL" id="MBY8821749.1"/>
    </source>
</evidence>
<dbReference type="InterPro" id="IPR029069">
    <property type="entry name" value="HotDog_dom_sf"/>
</dbReference>
<sequence length="159" mass="17116">MKMLLIGDVAAGQVMPELAFDVTATRIVAGALASRDYSPLHHDHGYVVGTVGQRDIFANTQFQASLFERFLGDWSGPRGRIARMRFSMTSSIFAGDRVTIGGIVDAVFADGPCGPAVTVTLGMTVADRVMTSCEALYALPAGPGDNPWERQAERWLPPE</sequence>
<dbReference type="Gene3D" id="3.10.129.10">
    <property type="entry name" value="Hotdog Thioesterase"/>
    <property type="match status" value="1"/>
</dbReference>
<gene>
    <name evidence="1" type="ORF">K7G82_05570</name>
</gene>
<reference evidence="1 2" key="1">
    <citation type="submission" date="2021-08" db="EMBL/GenBank/DDBJ databases">
        <authorList>
            <person name="Tuo L."/>
        </authorList>
    </citation>
    <scope>NUCLEOTIDE SEQUENCE [LARGE SCALE GENOMIC DNA]</scope>
    <source>
        <strain evidence="1 2">JCM 31229</strain>
    </source>
</reference>
<protein>
    <recommendedName>
        <fullName evidence="3">Acyl dehydratase</fullName>
    </recommendedName>
</protein>
<proteinExistence type="predicted"/>
<organism evidence="1 2">
    <name type="scientific">Sphingomonas colocasiae</name>
    <dbReference type="NCBI Taxonomy" id="1848973"/>
    <lineage>
        <taxon>Bacteria</taxon>
        <taxon>Pseudomonadati</taxon>
        <taxon>Pseudomonadota</taxon>
        <taxon>Alphaproteobacteria</taxon>
        <taxon>Sphingomonadales</taxon>
        <taxon>Sphingomonadaceae</taxon>
        <taxon>Sphingomonas</taxon>
    </lineage>
</organism>
<dbReference type="RefSeq" id="WP_222988836.1">
    <property type="nucleotide sequence ID" value="NZ_JAINVV010000003.1"/>
</dbReference>